<name>A0ABQ8EWE6_9FUNG</name>
<evidence type="ECO:0000313" key="2">
    <source>
        <dbReference type="EMBL" id="KAH6587456.1"/>
    </source>
</evidence>
<dbReference type="Proteomes" id="UP001648503">
    <property type="component" value="Unassembled WGS sequence"/>
</dbReference>
<protein>
    <recommendedName>
        <fullName evidence="1">Tail specific protease domain-containing protein</fullName>
    </recommendedName>
</protein>
<dbReference type="SUPFAM" id="SSF52096">
    <property type="entry name" value="ClpP/crotonase"/>
    <property type="match status" value="1"/>
</dbReference>
<dbReference type="PANTHER" id="PTHR32060">
    <property type="entry name" value="TAIL-SPECIFIC PROTEASE"/>
    <property type="match status" value="1"/>
</dbReference>
<feature type="domain" description="Tail specific protease" evidence="1">
    <location>
        <begin position="277"/>
        <end position="447"/>
    </location>
</feature>
<dbReference type="Gene3D" id="3.90.226.10">
    <property type="entry name" value="2-enoyl-CoA Hydratase, Chain A, domain 1"/>
    <property type="match status" value="1"/>
</dbReference>
<accession>A0ABQ8EWE6</accession>
<dbReference type="EMBL" id="JAFCIX010000558">
    <property type="protein sequence ID" value="KAH6587456.1"/>
    <property type="molecule type" value="Genomic_DNA"/>
</dbReference>
<proteinExistence type="predicted"/>
<reference evidence="2 3" key="1">
    <citation type="submission" date="2021-02" db="EMBL/GenBank/DDBJ databases">
        <title>Variation within the Batrachochytrium salamandrivorans European outbreak.</title>
        <authorList>
            <person name="Kelly M."/>
            <person name="Pasmans F."/>
            <person name="Shea T.P."/>
            <person name="Munoz J.F."/>
            <person name="Carranza S."/>
            <person name="Cuomo C.A."/>
            <person name="Martel A."/>
        </authorList>
    </citation>
    <scope>NUCLEOTIDE SEQUENCE [LARGE SCALE GENOMIC DNA]</scope>
    <source>
        <strain evidence="2 3">AMFP18/2</strain>
    </source>
</reference>
<dbReference type="InterPro" id="IPR029045">
    <property type="entry name" value="ClpP/crotonase-like_dom_sf"/>
</dbReference>
<dbReference type="PANTHER" id="PTHR32060:SF22">
    <property type="entry name" value="CARBOXYL-TERMINAL-PROCESSING PEPTIDASE 3, CHLOROPLASTIC"/>
    <property type="match status" value="1"/>
</dbReference>
<dbReference type="InterPro" id="IPR005151">
    <property type="entry name" value="Tail-specific_protease"/>
</dbReference>
<gene>
    <name evidence="2" type="ORF">BASA50_011343</name>
</gene>
<keyword evidence="3" id="KW-1185">Reference proteome</keyword>
<sequence length="805" mass="88805">MWVNSDSKQSHYKGKANPYPDLDIFRKTYAGMTHEQFSLGLARIFNKMRDKHTLFYKAGPYGCFSVTTGLLFKFVDDSLGSSEPPKVRVVGITDTPEILDLIGDVLSTVAIGDELLTVNGLSFNDWYKQNEFVLGFGANDSGGQREAFQYLEEIMGDSNILPEDDSITFQLRRLRGKQAMYTVKVPYVSSSNDECWSLSSSLYKELMSTTPSEIPASTSFKYRRSVSGNDTNLSGNNTSQRGDADIHKRSYSESVYFEDTNIDSLVWTIWEHGERNMGVISIDSFNLVLDGTKKDTTFLFLALAIRDLLVDQLKDTDSVLFDVRGNGGGLISVADGIIQLFGADVTASTFRYLKNDATESLFYKGLNSKSPWSKAWDATSDTSRYSGFGSMDDSSIFNTFGQVYFNPVGVYTNGACHSTCETFAAQIQDYGIGTVFGDDETTGGSGANALSSDASYFADRSLEYSADPFTKKLTGENPSHKFYTRVTVGARQLVRSGNYAGQLIEDNGVKSSVIVRSTIDDILPGDRGASNYDRIADYLGDVAKRKVDKNVYFISEPYNRATFEDSIDIPFVVSGIDEIIVVYQGEELGRWEGELSALSQTDVITIKTPKGLQDHLITFIGTKQGEQVFKTHRQITRMPTSNDRVSMVTADSYTVSGPSSGTGVYNFGSTLEQGGWNFNDGKWILGDGISDYCGHMSSTIRVWLSAPVGSTISISLDGIIDTREDEWNLSLNMMDDFGDIVPVLSSANKGGPTQSKSITGRSRVIKETHSFTVTTEEFSLNMKFISYSMVSPFSIKINSIVITKD</sequence>
<evidence type="ECO:0000313" key="3">
    <source>
        <dbReference type="Proteomes" id="UP001648503"/>
    </source>
</evidence>
<organism evidence="2 3">
    <name type="scientific">Batrachochytrium salamandrivorans</name>
    <dbReference type="NCBI Taxonomy" id="1357716"/>
    <lineage>
        <taxon>Eukaryota</taxon>
        <taxon>Fungi</taxon>
        <taxon>Fungi incertae sedis</taxon>
        <taxon>Chytridiomycota</taxon>
        <taxon>Chytridiomycota incertae sedis</taxon>
        <taxon>Chytridiomycetes</taxon>
        <taxon>Rhizophydiales</taxon>
        <taxon>Rhizophydiales incertae sedis</taxon>
        <taxon>Batrachochytrium</taxon>
    </lineage>
</organism>
<evidence type="ECO:0000259" key="1">
    <source>
        <dbReference type="Pfam" id="PF03572"/>
    </source>
</evidence>
<dbReference type="Pfam" id="PF03572">
    <property type="entry name" value="Peptidase_S41"/>
    <property type="match status" value="1"/>
</dbReference>
<comment type="caution">
    <text evidence="2">The sequence shown here is derived from an EMBL/GenBank/DDBJ whole genome shotgun (WGS) entry which is preliminary data.</text>
</comment>